<proteinExistence type="predicted"/>
<protein>
    <submittedName>
        <fullName evidence="2">Fic family protein</fullName>
    </submittedName>
</protein>
<organism evidence="2 3">
    <name type="scientific">Cohnella nanjingensis</name>
    <dbReference type="NCBI Taxonomy" id="1387779"/>
    <lineage>
        <taxon>Bacteria</taxon>
        <taxon>Bacillati</taxon>
        <taxon>Bacillota</taxon>
        <taxon>Bacilli</taxon>
        <taxon>Bacillales</taxon>
        <taxon>Paenibacillaceae</taxon>
        <taxon>Cohnella</taxon>
    </lineage>
</organism>
<name>A0A7X0VH27_9BACL</name>
<dbReference type="Proteomes" id="UP000547209">
    <property type="component" value="Unassembled WGS sequence"/>
</dbReference>
<dbReference type="AlphaFoldDB" id="A0A7X0VH27"/>
<dbReference type="InterPro" id="IPR003812">
    <property type="entry name" value="Fido"/>
</dbReference>
<gene>
    <name evidence="2" type="ORF">H7C19_16105</name>
</gene>
<accession>A0A7X0VH27</accession>
<comment type="caution">
    <text evidence="2">The sequence shown here is derived from an EMBL/GenBank/DDBJ whole genome shotgun (WGS) entry which is preliminary data.</text>
</comment>
<dbReference type="Gene3D" id="1.10.3290.10">
    <property type="entry name" value="Fido-like domain"/>
    <property type="match status" value="1"/>
</dbReference>
<dbReference type="SUPFAM" id="SSF140931">
    <property type="entry name" value="Fic-like"/>
    <property type="match status" value="1"/>
</dbReference>
<feature type="domain" description="Fido" evidence="1">
    <location>
        <begin position="29"/>
        <end position="59"/>
    </location>
</feature>
<evidence type="ECO:0000313" key="3">
    <source>
        <dbReference type="Proteomes" id="UP000547209"/>
    </source>
</evidence>
<evidence type="ECO:0000313" key="2">
    <source>
        <dbReference type="EMBL" id="MBB6672204.1"/>
    </source>
</evidence>
<evidence type="ECO:0000259" key="1">
    <source>
        <dbReference type="Pfam" id="PF02661"/>
    </source>
</evidence>
<dbReference type="EMBL" id="JACJVP010000025">
    <property type="protein sequence ID" value="MBB6672204.1"/>
    <property type="molecule type" value="Genomic_DNA"/>
</dbReference>
<keyword evidence="3" id="KW-1185">Reference proteome</keyword>
<dbReference type="InterPro" id="IPR036597">
    <property type="entry name" value="Fido-like_dom_sf"/>
</dbReference>
<sequence length="89" mass="10322">MLSPFICVGFIVIITEDIFANVFKIIRNRLLNFLHRAIDRAALIHIDLVGIHPFIDGNDHAHTNRDNARFVSMVAEILDRTFDFYLRLV</sequence>
<reference evidence="2 3" key="1">
    <citation type="submission" date="2020-08" db="EMBL/GenBank/DDBJ databases">
        <title>Cohnella phylogeny.</title>
        <authorList>
            <person name="Dunlap C."/>
        </authorList>
    </citation>
    <scope>NUCLEOTIDE SEQUENCE [LARGE SCALE GENOMIC DNA]</scope>
    <source>
        <strain evidence="2 3">DSM 28246</strain>
    </source>
</reference>
<dbReference type="Pfam" id="PF02661">
    <property type="entry name" value="Fic"/>
    <property type="match status" value="1"/>
</dbReference>